<sequence>MTNSTNEPLGTTTADKDHTKVEEVAVACACNRDITLDELREAYPERKKEVLEKFLPDLNATLTTYEITSCLKKVHFLAQVGHESSEFLFTAEILKKGVDEKDVYDGYKGRGLVQLTWKKNYTSYGTAVKTDFLDANKVKLEEVKWATDSAGWYWRNAGSGHDIDLNPFADQNDIVYISAAINGGFNGYEGKSTSRLKLLKNAVAALHVKACPQLEALFSTFPEAEKFDYDSYPLEKSNAYDVHDMSFAWGYWHDPKSKMEGVKKDSAQAKIGYSRYLELLESHPSKAKLGRFGMTRANMKKHAEKRVGELP</sequence>
<dbReference type="AlphaFoldDB" id="A0A127P838"/>
<evidence type="ECO:0000313" key="1">
    <source>
        <dbReference type="EMBL" id="AMO93990.1"/>
    </source>
</evidence>
<dbReference type="InterPro" id="IPR023346">
    <property type="entry name" value="Lysozyme-like_dom_sf"/>
</dbReference>
<organism evidence="1">
    <name type="scientific">Collimonas fungivorans</name>
    <dbReference type="NCBI Taxonomy" id="158899"/>
    <lineage>
        <taxon>Bacteria</taxon>
        <taxon>Pseudomonadati</taxon>
        <taxon>Pseudomonadota</taxon>
        <taxon>Betaproteobacteria</taxon>
        <taxon>Burkholderiales</taxon>
        <taxon>Oxalobacteraceae</taxon>
        <taxon>Collimonas</taxon>
    </lineage>
</organism>
<proteinExistence type="predicted"/>
<dbReference type="PATRIC" id="fig|158899.10.peg.1288"/>
<name>A0A127P838_9BURK</name>
<evidence type="ECO:0000313" key="2">
    <source>
        <dbReference type="Proteomes" id="UP000072421"/>
    </source>
</evidence>
<gene>
    <name evidence="1" type="ORF">CFter6_1278</name>
</gene>
<dbReference type="RefSeq" id="WP_061539154.1">
    <property type="nucleotide sequence ID" value="NZ_CP013232.1"/>
</dbReference>
<dbReference type="Gene3D" id="1.10.530.10">
    <property type="match status" value="1"/>
</dbReference>
<reference evidence="1 2" key="1">
    <citation type="submission" date="2015-11" db="EMBL/GenBank/DDBJ databases">
        <title>Exploring the genomic traits of fungus-feeding bacterial genus Collimonas.</title>
        <authorList>
            <person name="Song C."/>
            <person name="Schmidt R."/>
            <person name="de Jager V."/>
            <person name="Krzyzanowska D."/>
            <person name="Jongedijk E."/>
            <person name="Cankar K."/>
            <person name="Beekwilder J."/>
            <person name="van Veen A."/>
            <person name="de Boer W."/>
            <person name="van Veen J.A."/>
            <person name="Garbeva P."/>
        </authorList>
    </citation>
    <scope>NUCLEOTIDE SEQUENCE [LARGE SCALE GENOMIC DNA]</scope>
    <source>
        <strain evidence="1 2">Ter6</strain>
    </source>
</reference>
<protein>
    <submittedName>
        <fullName evidence="1">Chitinase class I family protein</fullName>
    </submittedName>
</protein>
<dbReference type="EMBL" id="CP013232">
    <property type="protein sequence ID" value="AMO93990.1"/>
    <property type="molecule type" value="Genomic_DNA"/>
</dbReference>
<dbReference type="SUPFAM" id="SSF53955">
    <property type="entry name" value="Lysozyme-like"/>
    <property type="match status" value="1"/>
</dbReference>
<accession>A0A127P838</accession>
<dbReference type="OrthoDB" id="1242806at2"/>
<dbReference type="Proteomes" id="UP000072421">
    <property type="component" value="Chromosome"/>
</dbReference>